<proteinExistence type="inferred from homology"/>
<dbReference type="GO" id="GO:0050568">
    <property type="term" value="F:protein-glutamine glutaminase activity"/>
    <property type="evidence" value="ECO:0007669"/>
    <property type="project" value="UniProtKB-UniRule"/>
</dbReference>
<reference evidence="4 5" key="1">
    <citation type="submission" date="2019-08" db="EMBL/GenBank/DDBJ databases">
        <title>In-depth cultivation of the pig gut microbiome towards novel bacterial diversity and tailored functional studies.</title>
        <authorList>
            <person name="Wylensek D."/>
            <person name="Hitch T.C.A."/>
            <person name="Clavel T."/>
        </authorList>
    </citation>
    <scope>NUCLEOTIDE SEQUENCE [LARGE SCALE GENOMIC DNA]</scope>
    <source>
        <strain evidence="4 5">WCA-389-WT-23D1</strain>
    </source>
</reference>
<dbReference type="PANTHER" id="PTHR35147">
    <property type="entry name" value="CHEMORECEPTOR GLUTAMINE DEAMIDASE CHED-RELATED"/>
    <property type="match status" value="1"/>
</dbReference>
<protein>
    <recommendedName>
        <fullName evidence="3">Probable chemoreceptor glutamine deamidase CheD</fullName>
        <ecNumber evidence="3">3.5.1.44</ecNumber>
    </recommendedName>
</protein>
<keyword evidence="1 3" id="KW-0145">Chemotaxis</keyword>
<organism evidence="4 5">
    <name type="scientific">Clostridium porci</name>
    <dbReference type="NCBI Taxonomy" id="2605778"/>
    <lineage>
        <taxon>Bacteria</taxon>
        <taxon>Bacillati</taxon>
        <taxon>Bacillota</taxon>
        <taxon>Clostridia</taxon>
        <taxon>Eubacteriales</taxon>
        <taxon>Clostridiaceae</taxon>
        <taxon>Clostridium</taxon>
    </lineage>
</organism>
<dbReference type="AlphaFoldDB" id="A0A7X2NN69"/>
<comment type="catalytic activity">
    <reaction evidence="3">
        <text>L-glutaminyl-[protein] + H2O = L-glutamyl-[protein] + NH4(+)</text>
        <dbReference type="Rhea" id="RHEA:16441"/>
        <dbReference type="Rhea" id="RHEA-COMP:10207"/>
        <dbReference type="Rhea" id="RHEA-COMP:10208"/>
        <dbReference type="ChEBI" id="CHEBI:15377"/>
        <dbReference type="ChEBI" id="CHEBI:28938"/>
        <dbReference type="ChEBI" id="CHEBI:29973"/>
        <dbReference type="ChEBI" id="CHEBI:30011"/>
        <dbReference type="EC" id="3.5.1.44"/>
    </reaction>
</comment>
<sequence>MMEKRLTVGIGDMKFTRENGQIITYALGSCIGISFYDPVLRLGALLHIMLPERNNQGDPKIYKYADSGIQETLRKLSAFGLVKRRTVVKIAGGAKMFDIKGSADFGNIGQRNTDMVKRILSQEQLRIQASDTGGSYARTMLLDVSNGDVAIRTVGKPEKHL</sequence>
<comment type="function">
    <text evidence="3">Probably deamidates glutamine residues to glutamate on methyl-accepting chemotaxis receptors (MCPs), playing an important role in chemotaxis.</text>
</comment>
<dbReference type="RefSeq" id="WP_154472790.1">
    <property type="nucleotide sequence ID" value="NZ_DBEWUL010000174.1"/>
</dbReference>
<dbReference type="InterPro" id="IPR005659">
    <property type="entry name" value="Chemorcpt_Glu_NH3ase_CheD"/>
</dbReference>
<dbReference type="Proteomes" id="UP000429958">
    <property type="component" value="Unassembled WGS sequence"/>
</dbReference>
<dbReference type="CDD" id="cd16352">
    <property type="entry name" value="CheD"/>
    <property type="match status" value="1"/>
</dbReference>
<evidence type="ECO:0000256" key="2">
    <source>
        <dbReference type="ARBA" id="ARBA00022801"/>
    </source>
</evidence>
<dbReference type="EC" id="3.5.1.44" evidence="3"/>
<dbReference type="InterPro" id="IPR038592">
    <property type="entry name" value="CheD-like_sf"/>
</dbReference>
<evidence type="ECO:0000313" key="4">
    <source>
        <dbReference type="EMBL" id="MSS37363.1"/>
    </source>
</evidence>
<gene>
    <name evidence="3" type="primary">cheD</name>
    <name evidence="4" type="ORF">FYJ39_12445</name>
</gene>
<comment type="similarity">
    <text evidence="3">Belongs to the CheD family.</text>
</comment>
<dbReference type="InterPro" id="IPR011324">
    <property type="entry name" value="Cytotoxic_necrot_fac-like_cat"/>
</dbReference>
<evidence type="ECO:0000256" key="3">
    <source>
        <dbReference type="HAMAP-Rule" id="MF_01440"/>
    </source>
</evidence>
<dbReference type="EMBL" id="VUMD01000010">
    <property type="protein sequence ID" value="MSS37363.1"/>
    <property type="molecule type" value="Genomic_DNA"/>
</dbReference>
<dbReference type="HAMAP" id="MF_01440">
    <property type="entry name" value="CheD"/>
    <property type="match status" value="1"/>
</dbReference>
<evidence type="ECO:0000313" key="5">
    <source>
        <dbReference type="Proteomes" id="UP000429958"/>
    </source>
</evidence>
<keyword evidence="2 3" id="KW-0378">Hydrolase</keyword>
<keyword evidence="5" id="KW-1185">Reference proteome</keyword>
<comment type="caution">
    <text evidence="4">The sequence shown here is derived from an EMBL/GenBank/DDBJ whole genome shotgun (WGS) entry which is preliminary data.</text>
</comment>
<dbReference type="Gene3D" id="3.30.1330.200">
    <property type="match status" value="1"/>
</dbReference>
<dbReference type="Pfam" id="PF03975">
    <property type="entry name" value="CheD"/>
    <property type="match status" value="1"/>
</dbReference>
<dbReference type="PANTHER" id="PTHR35147:SF1">
    <property type="entry name" value="CHEMORECEPTOR GLUTAMINE DEAMIDASE CHED-RELATED"/>
    <property type="match status" value="1"/>
</dbReference>
<dbReference type="SUPFAM" id="SSF64438">
    <property type="entry name" value="CNF1/YfiH-like putative cysteine hydrolases"/>
    <property type="match status" value="1"/>
</dbReference>
<evidence type="ECO:0000256" key="1">
    <source>
        <dbReference type="ARBA" id="ARBA00022500"/>
    </source>
</evidence>
<name>A0A7X2NN69_9CLOT</name>
<dbReference type="PROSITE" id="PS51257">
    <property type="entry name" value="PROKAR_LIPOPROTEIN"/>
    <property type="match status" value="1"/>
</dbReference>
<dbReference type="GO" id="GO:0006935">
    <property type="term" value="P:chemotaxis"/>
    <property type="evidence" value="ECO:0007669"/>
    <property type="project" value="UniProtKB-UniRule"/>
</dbReference>
<accession>A0A7X2NN69</accession>